<feature type="domain" description="RING-type" evidence="9">
    <location>
        <begin position="309"/>
        <end position="356"/>
    </location>
</feature>
<dbReference type="Proteomes" id="UP000326396">
    <property type="component" value="Linkage Group LG8"/>
</dbReference>
<keyword evidence="5" id="KW-0804">Transcription</keyword>
<keyword evidence="4" id="KW-0805">Transcription regulation</keyword>
<organism evidence="11 12">
    <name type="scientific">Mikania micrantha</name>
    <name type="common">bitter vine</name>
    <dbReference type="NCBI Taxonomy" id="192012"/>
    <lineage>
        <taxon>Eukaryota</taxon>
        <taxon>Viridiplantae</taxon>
        <taxon>Streptophyta</taxon>
        <taxon>Embryophyta</taxon>
        <taxon>Tracheophyta</taxon>
        <taxon>Spermatophyta</taxon>
        <taxon>Magnoliopsida</taxon>
        <taxon>eudicotyledons</taxon>
        <taxon>Gunneridae</taxon>
        <taxon>Pentapetalae</taxon>
        <taxon>asterids</taxon>
        <taxon>campanulids</taxon>
        <taxon>Asterales</taxon>
        <taxon>Asteraceae</taxon>
        <taxon>Asteroideae</taxon>
        <taxon>Heliantheae alliance</taxon>
        <taxon>Eupatorieae</taxon>
        <taxon>Mikania</taxon>
    </lineage>
</organism>
<keyword evidence="3" id="KW-0479">Metal-binding</keyword>
<evidence type="ECO:0000259" key="10">
    <source>
        <dbReference type="PROSITE" id="PS51184"/>
    </source>
</evidence>
<evidence type="ECO:0000256" key="3">
    <source>
        <dbReference type="ARBA" id="ARBA00022723"/>
    </source>
</evidence>
<dbReference type="PROSITE" id="PS50089">
    <property type="entry name" value="ZF_RING_2"/>
    <property type="match status" value="1"/>
</dbReference>
<evidence type="ECO:0000256" key="2">
    <source>
        <dbReference type="ARBA" id="ARBA00006801"/>
    </source>
</evidence>
<dbReference type="EMBL" id="SZYD01000018">
    <property type="protein sequence ID" value="KAD2805563.1"/>
    <property type="molecule type" value="Genomic_DNA"/>
</dbReference>
<keyword evidence="12" id="KW-1185">Reference proteome</keyword>
<evidence type="ECO:0000313" key="12">
    <source>
        <dbReference type="Proteomes" id="UP000326396"/>
    </source>
</evidence>
<dbReference type="InterPro" id="IPR045109">
    <property type="entry name" value="LSDs-like"/>
</dbReference>
<dbReference type="InterPro" id="IPR018866">
    <property type="entry name" value="Znf-4CXXC_R1"/>
</dbReference>
<name>A0A5N6LVC6_9ASTR</name>
<dbReference type="GO" id="GO:0032454">
    <property type="term" value="F:histone H3K9 demethylase activity"/>
    <property type="evidence" value="ECO:0007669"/>
    <property type="project" value="InterPro"/>
</dbReference>
<evidence type="ECO:0000256" key="7">
    <source>
        <dbReference type="PROSITE-ProRule" id="PRU00175"/>
    </source>
</evidence>
<reference evidence="11 12" key="1">
    <citation type="submission" date="2019-05" db="EMBL/GenBank/DDBJ databases">
        <title>Mikania micrantha, genome provides insights into the molecular mechanism of rapid growth.</title>
        <authorList>
            <person name="Liu B."/>
        </authorList>
    </citation>
    <scope>NUCLEOTIDE SEQUENCE [LARGE SCALE GENOMIC DNA]</scope>
    <source>
        <strain evidence="11">NLD-2019</strain>
        <tissue evidence="11">Leaf</tissue>
    </source>
</reference>
<dbReference type="SMART" id="SM00558">
    <property type="entry name" value="JmjC"/>
    <property type="match status" value="1"/>
</dbReference>
<evidence type="ECO:0000259" key="9">
    <source>
        <dbReference type="PROSITE" id="PS50089"/>
    </source>
</evidence>
<feature type="compositionally biased region" description="Basic residues" evidence="8">
    <location>
        <begin position="146"/>
        <end position="162"/>
    </location>
</feature>
<dbReference type="GO" id="GO:0000785">
    <property type="term" value="C:chromatin"/>
    <property type="evidence" value="ECO:0007669"/>
    <property type="project" value="TreeGrafter"/>
</dbReference>
<dbReference type="PANTHER" id="PTHR12549">
    <property type="entry name" value="JMJC DOMAIN-CONTAINING HISTONE DEMETHYLATION PROTEIN"/>
    <property type="match status" value="1"/>
</dbReference>
<gene>
    <name evidence="11" type="ORF">E3N88_38940</name>
</gene>
<sequence>MKMEEIAVIEQDDARNVSSDGVVEGIQVNLNAAVNDDGKNVSLEAEMKNNKTQRDRPGVKDRSIVLGILCNRFNIAVRRKANGRGRFLDVNYKRRKLSDQNHVGEAFNVIEGGEDNLNPEQISKMKMGKKLRLDANGVLKVDGRGRPKGSKDKKKRKKKRTMYRPLVQSKGENDPLVVGNKLQVLEVGEEDQNGATNDVIDDYCVVDDENHVAESGNGNINHKLRSTKGVNRKPRLIVAGEILVYSDVKRKRPAKKEDPNVPKRPRGRPKKYIDGSRKLIRKGGVFGDIKVHGQLNADASNGHKGSLMCHQCRLNVYKNVVFCSNCKRKRYCYGCIASWYPERTKEEVKVACPYCRGNCNCGACLQANVIVKATHKEADEDIRLQRSLYLLEKTLPLLKHIKHEQKSELMVEAGILGVELTEEHVPKASVDVDDRVFCDNCNTSIVNFHRSCPSPDCSYDICLNCCCELRDGIQPGGTEAESSFQQFLEHSQLQGTEANTQFFGWKADFKAESSISHNSLDFPIWKANMNGSIPCPPKARGGCGNEMLELKRIYEADWVDQLVEKSEALTSNFQMANVDIGERCPVCPNVENYDVVRKSASRKCSNDNFLYCPNAIDLEDNDFEHFQMHWRRGEPVVVRNVEKKTCGLSWEPGVMMRAFRTAKIKLMEENSCVKAIDCLDLCEVEIHLNQFFRGYVEGRRHKNGWPEMLKLKDWPPTNSFDECLPRHCAEFIAMLPFRDYTHPRSGLLNLATKLPDGSKMPDLGPKSYIAYGFPEELGRGDSVTKLHCDISDAVNILIHTTKVKVSSKELKNINKLQKQYESEDSNLTIEPPKASNVDVMDFPCIQKGDVGDTTTLMVENLSIDQNIDVCLDKMVDSFNLSTLETSKSDKNELASSHSCPKDKDILQCDNHGSDVEYGGALWDIFRREDVPKLTEYIKKHQKEFRGINNAPVGSVVHPIHDQTFYFDERHKKQLKEELGVEPWTFEQYLGEAIFIPAGCPHQVRNRQSCIKVALDFVSPDNVEECIRLTEEFRLLPKTHRSKEDKLEVLIKLSITTNS</sequence>
<evidence type="ECO:0008006" key="13">
    <source>
        <dbReference type="Google" id="ProtNLM"/>
    </source>
</evidence>
<protein>
    <recommendedName>
        <fullName evidence="13">JmjC domain-containing protein</fullName>
    </recommendedName>
</protein>
<dbReference type="GO" id="GO:0006357">
    <property type="term" value="P:regulation of transcription by RNA polymerase II"/>
    <property type="evidence" value="ECO:0007669"/>
    <property type="project" value="TreeGrafter"/>
</dbReference>
<evidence type="ECO:0000313" key="11">
    <source>
        <dbReference type="EMBL" id="KAD2805563.1"/>
    </source>
</evidence>
<proteinExistence type="inferred from homology"/>
<evidence type="ECO:0000256" key="1">
    <source>
        <dbReference type="ARBA" id="ARBA00004123"/>
    </source>
</evidence>
<keyword evidence="7" id="KW-0862">Zinc</keyword>
<dbReference type="AlphaFoldDB" id="A0A5N6LVC6"/>
<feature type="region of interest" description="Disordered" evidence="8">
    <location>
        <begin position="139"/>
        <end position="162"/>
    </location>
</feature>
<evidence type="ECO:0000256" key="8">
    <source>
        <dbReference type="SAM" id="MobiDB-lite"/>
    </source>
</evidence>
<dbReference type="Pfam" id="PF02373">
    <property type="entry name" value="JmjC"/>
    <property type="match status" value="1"/>
</dbReference>
<dbReference type="GO" id="GO:0031490">
    <property type="term" value="F:chromatin DNA binding"/>
    <property type="evidence" value="ECO:0007669"/>
    <property type="project" value="TreeGrafter"/>
</dbReference>
<evidence type="ECO:0000256" key="5">
    <source>
        <dbReference type="ARBA" id="ARBA00023163"/>
    </source>
</evidence>
<dbReference type="Gene3D" id="2.60.120.650">
    <property type="entry name" value="Cupin"/>
    <property type="match status" value="1"/>
</dbReference>
<dbReference type="SUPFAM" id="SSF51197">
    <property type="entry name" value="Clavaminate synthase-like"/>
    <property type="match status" value="1"/>
</dbReference>
<feature type="region of interest" description="Disordered" evidence="8">
    <location>
        <begin position="251"/>
        <end position="271"/>
    </location>
</feature>
<feature type="domain" description="JmjC" evidence="10">
    <location>
        <begin position="743"/>
        <end position="1033"/>
    </location>
</feature>
<dbReference type="Pfam" id="PF10497">
    <property type="entry name" value="zf-4CXXC_R1"/>
    <property type="match status" value="1"/>
</dbReference>
<dbReference type="OrthoDB" id="1667110at2759"/>
<evidence type="ECO:0000256" key="6">
    <source>
        <dbReference type="ARBA" id="ARBA00023242"/>
    </source>
</evidence>
<accession>A0A5N6LVC6</accession>
<keyword evidence="6" id="KW-0539">Nucleus</keyword>
<evidence type="ECO:0000256" key="4">
    <source>
        <dbReference type="ARBA" id="ARBA00023015"/>
    </source>
</evidence>
<comment type="similarity">
    <text evidence="2">Belongs to the JARID1 histone demethylase family.</text>
</comment>
<dbReference type="GO" id="GO:0000118">
    <property type="term" value="C:histone deacetylase complex"/>
    <property type="evidence" value="ECO:0007669"/>
    <property type="project" value="TreeGrafter"/>
</dbReference>
<dbReference type="PANTHER" id="PTHR12549:SF38">
    <property type="entry name" value="JMJC DOMAIN-CONTAINING HISTONE DEMETHYLASE 2, ISOFORM A"/>
    <property type="match status" value="1"/>
</dbReference>
<keyword evidence="7" id="KW-0863">Zinc-finger</keyword>
<dbReference type="GO" id="GO:0003712">
    <property type="term" value="F:transcription coregulator activity"/>
    <property type="evidence" value="ECO:0007669"/>
    <property type="project" value="TreeGrafter"/>
</dbReference>
<comment type="subcellular location">
    <subcellularLocation>
        <location evidence="1">Nucleus</location>
    </subcellularLocation>
</comment>
<dbReference type="GO" id="GO:0008270">
    <property type="term" value="F:zinc ion binding"/>
    <property type="evidence" value="ECO:0007669"/>
    <property type="project" value="UniProtKB-KW"/>
</dbReference>
<dbReference type="InterPro" id="IPR003347">
    <property type="entry name" value="JmjC_dom"/>
</dbReference>
<comment type="caution">
    <text evidence="11">The sequence shown here is derived from an EMBL/GenBank/DDBJ whole genome shotgun (WGS) entry which is preliminary data.</text>
</comment>
<dbReference type="InterPro" id="IPR001841">
    <property type="entry name" value="Znf_RING"/>
</dbReference>
<dbReference type="PROSITE" id="PS51184">
    <property type="entry name" value="JMJC"/>
    <property type="match status" value="1"/>
</dbReference>